<dbReference type="PANTHER" id="PTHR31009">
    <property type="entry name" value="S-ADENOSYL-L-METHIONINE:CARBOXYL METHYLTRANSFERASE FAMILY PROTEIN"/>
    <property type="match status" value="1"/>
</dbReference>
<reference evidence="5" key="1">
    <citation type="journal article" date="2015" name="BMC Genomics">
        <title>De novo transcriptome sequencing in Bixa orellana to identify genes involved in methylerythritol phosphate, carotenoid and bixin biosynthesis.</title>
        <authorList>
            <person name="Cardenas-Conejo Y."/>
            <person name="Carballo-Uicab V."/>
            <person name="Lieberman M."/>
            <person name="Aguilar-Espinosa M."/>
            <person name="Comai L."/>
            <person name="Rivera-Madrid R."/>
        </authorList>
    </citation>
    <scope>NUCLEOTIDE SEQUENCE</scope>
    <source>
        <tissue evidence="5">Leaf</tissue>
    </source>
</reference>
<evidence type="ECO:0000256" key="3">
    <source>
        <dbReference type="ARBA" id="ARBA00022723"/>
    </source>
</evidence>
<name>A0A140CWV2_BIXOR</name>
<dbReference type="Gene3D" id="1.10.1200.270">
    <property type="entry name" value="Methyltransferase, alpha-helical capping domain"/>
    <property type="match status" value="1"/>
</dbReference>
<keyword evidence="4" id="KW-0460">Magnesium</keyword>
<accession>A0A140CWV2</accession>
<keyword evidence="3" id="KW-0479">Metal-binding</keyword>
<dbReference type="GO" id="GO:0046872">
    <property type="term" value="F:metal ion binding"/>
    <property type="evidence" value="ECO:0007669"/>
    <property type="project" value="UniProtKB-KW"/>
</dbReference>
<sequence length="363" mass="40825">MTMALAENFRMNAGHGDTSYANNSRLQMAVLRKTRPFLEASIKDMFKNSDSNSALLTCLKVADLGCSSGPTASLVISEIVKIFYGICQQQHCKLPEIQAFLNDLPANDFNAIFRSVPAFCDGLKREMGADCYISGVPGSFYDGLFPSNTLQFIHSSYSLHWLSKVPENLENNRRNIYMGKTSPPNVFRAYAEQFKKDFSKFLGLRSQEMMPWGRMLLTFQGRSIADASKDIYYAWEIVKDALLDLVAEGLVKEADVDSFNLPHYVAYEGEVREIIEEEGSFAIDKLESFEIILVAPEDDEKQTRSVNTHTKSTRAVLESLLANHFGDAIMDSLFRRFAENMAVYLQHGQKPKAVSVVISLIKK</sequence>
<dbReference type="GO" id="GO:0008168">
    <property type="term" value="F:methyltransferase activity"/>
    <property type="evidence" value="ECO:0007669"/>
    <property type="project" value="UniProtKB-KW"/>
</dbReference>
<organism evidence="5">
    <name type="scientific">Bixa orellana</name>
    <name type="common">Lipstick tree</name>
    <dbReference type="NCBI Taxonomy" id="66672"/>
    <lineage>
        <taxon>Eukaryota</taxon>
        <taxon>Viridiplantae</taxon>
        <taxon>Streptophyta</taxon>
        <taxon>Embryophyta</taxon>
        <taxon>Tracheophyta</taxon>
        <taxon>Spermatophyta</taxon>
        <taxon>Magnoliopsida</taxon>
        <taxon>eudicotyledons</taxon>
        <taxon>Gunneridae</taxon>
        <taxon>Pentapetalae</taxon>
        <taxon>rosids</taxon>
        <taxon>malvids</taxon>
        <taxon>Malvales</taxon>
        <taxon>Bixaceae</taxon>
        <taxon>Bixa</taxon>
    </lineage>
</organism>
<evidence type="ECO:0000256" key="1">
    <source>
        <dbReference type="ARBA" id="ARBA00022603"/>
    </source>
</evidence>
<dbReference type="InterPro" id="IPR005299">
    <property type="entry name" value="MeTrfase_7"/>
</dbReference>
<gene>
    <name evidence="5" type="primary">SABATH4</name>
</gene>
<dbReference type="Pfam" id="PF03492">
    <property type="entry name" value="Methyltransf_7"/>
    <property type="match status" value="1"/>
</dbReference>
<protein>
    <submittedName>
        <fullName evidence="5">SABATH methyltransferase 4</fullName>
    </submittedName>
</protein>
<proteinExistence type="evidence at transcript level"/>
<evidence type="ECO:0000256" key="4">
    <source>
        <dbReference type="ARBA" id="ARBA00022842"/>
    </source>
</evidence>
<dbReference type="EMBL" id="KT359052">
    <property type="protein sequence ID" value="AMJ39528.1"/>
    <property type="molecule type" value="mRNA"/>
</dbReference>
<keyword evidence="2 5" id="KW-0808">Transferase</keyword>
<evidence type="ECO:0000313" key="5">
    <source>
        <dbReference type="EMBL" id="AMJ39528.1"/>
    </source>
</evidence>
<dbReference type="Gene3D" id="3.40.50.150">
    <property type="entry name" value="Vaccinia Virus protein VP39"/>
    <property type="match status" value="1"/>
</dbReference>
<dbReference type="InterPro" id="IPR029063">
    <property type="entry name" value="SAM-dependent_MTases_sf"/>
</dbReference>
<dbReference type="AlphaFoldDB" id="A0A140CWV2"/>
<keyword evidence="1 5" id="KW-0489">Methyltransferase</keyword>
<evidence type="ECO:0000256" key="2">
    <source>
        <dbReference type="ARBA" id="ARBA00022679"/>
    </source>
</evidence>
<dbReference type="InterPro" id="IPR042086">
    <property type="entry name" value="MeTrfase_capping"/>
</dbReference>
<dbReference type="SUPFAM" id="SSF53335">
    <property type="entry name" value="S-adenosyl-L-methionine-dependent methyltransferases"/>
    <property type="match status" value="1"/>
</dbReference>
<dbReference type="GO" id="GO:0032259">
    <property type="term" value="P:methylation"/>
    <property type="evidence" value="ECO:0007669"/>
    <property type="project" value="UniProtKB-KW"/>
</dbReference>